<keyword evidence="2" id="KW-1185">Reference proteome</keyword>
<evidence type="ECO:0000313" key="2">
    <source>
        <dbReference type="Proteomes" id="UP000057134"/>
    </source>
</evidence>
<name>A0A0N9XKS5_MYCFO</name>
<proteinExistence type="predicted"/>
<evidence type="ECO:0000313" key="1">
    <source>
        <dbReference type="EMBL" id="ALI23972.1"/>
    </source>
</evidence>
<gene>
    <name evidence="1" type="ORF">XA26_01060</name>
</gene>
<accession>A0A0N9XKS5</accession>
<reference evidence="1 2" key="1">
    <citation type="journal article" date="2015" name="MBio">
        <title>Enzymatic Degradation of Phenazines Can Generate Energy and Protect Sensitive Organisms from Toxicity.</title>
        <authorList>
            <person name="Costa K.C."/>
            <person name="Bergkessel M."/>
            <person name="Saunders S."/>
            <person name="Korlach J."/>
            <person name="Newman D.K."/>
        </authorList>
    </citation>
    <scope>NUCLEOTIDE SEQUENCE [LARGE SCALE GENOMIC DNA]</scope>
    <source>
        <strain evidence="1 2">CT6</strain>
    </source>
</reference>
<sequence length="37" mass="4129">MGNPSWDAGLAIKIWQVLTESTEPARGYRRNDPAVLD</sequence>
<dbReference type="EMBL" id="CP011269">
    <property type="protein sequence ID" value="ALI23972.1"/>
    <property type="molecule type" value="Genomic_DNA"/>
</dbReference>
<dbReference type="AlphaFoldDB" id="A0A0N9XKS5"/>
<protein>
    <submittedName>
        <fullName evidence="1">Uncharacterized protein</fullName>
    </submittedName>
</protein>
<dbReference type="Proteomes" id="UP000057134">
    <property type="component" value="Chromosome"/>
</dbReference>
<dbReference type="KEGG" id="mft:XA26_01060"/>
<organism evidence="1 2">
    <name type="scientific">Mycolicibacterium fortuitum</name>
    <name type="common">Mycobacterium fortuitum</name>
    <dbReference type="NCBI Taxonomy" id="1766"/>
    <lineage>
        <taxon>Bacteria</taxon>
        <taxon>Bacillati</taxon>
        <taxon>Actinomycetota</taxon>
        <taxon>Actinomycetes</taxon>
        <taxon>Mycobacteriales</taxon>
        <taxon>Mycobacteriaceae</taxon>
        <taxon>Mycolicibacterium</taxon>
    </lineage>
</organism>